<organism evidence="1 2">
    <name type="scientific">Grylomicrobium aquisgranensis</name>
    <dbReference type="NCBI Taxonomy" id="2926318"/>
    <lineage>
        <taxon>Bacteria</taxon>
        <taxon>Bacillati</taxon>
        <taxon>Bacillota</taxon>
        <taxon>Erysipelotrichia</taxon>
        <taxon>Erysipelotrichales</taxon>
        <taxon>Erysipelotrichaceae</taxon>
        <taxon>Grylomicrobium</taxon>
    </lineage>
</organism>
<dbReference type="Proteomes" id="UP001286174">
    <property type="component" value="Unassembled WGS sequence"/>
</dbReference>
<dbReference type="AlphaFoldDB" id="A0AB35U7N6"/>
<proteinExistence type="predicted"/>
<comment type="caution">
    <text evidence="1">The sequence shown here is derived from an EMBL/GenBank/DDBJ whole genome shotgun (WGS) entry which is preliminary data.</text>
</comment>
<evidence type="ECO:0000313" key="1">
    <source>
        <dbReference type="EMBL" id="MDX8420047.1"/>
    </source>
</evidence>
<evidence type="ECO:0000313" key="2">
    <source>
        <dbReference type="Proteomes" id="UP001286174"/>
    </source>
</evidence>
<gene>
    <name evidence="1" type="ORF">MOZ60_08050</name>
</gene>
<sequence>MVCSIVKKYSEINDSSIDDDHHKLANEQQCILSSAESFLNRYAQIVNSGLDQQLVRSEAQMISDIVNALPDSLSKAILADKLMDACEKRSAYYHDTDIDKWLLPSPYHFCDRIFNLAVGKIYKIFRDDRLTSGVRDYDENSQRYEARIRQYAHQLSEKTISDLINGINECIETVSSFETVMNPGSAFNHGLEIIADELSDNSALSMFFLSCIQRNGKSIDISPHRMFLHLVKEDRHRFYQQIAHEQYASADLRYQWQWLYFNCLSEDQIDAQELQNLYDFLKDTLDYNFVTVYYWDMKVFLKFQKIGPDIILYASRIILQKGRTSTNVANTFFYMMFLGKEDDFTPERLLNYYQNDLDLLKNIYSFELKHSDQSDLNGEYLSCFYDADPSWLSVYEDYLFNQDRIYGTDKEEQHRLKILWLKEDYLKIFDSIFDRLDGYTDPAQRFIKRYTLQSLLGTYIPEVKDRQKKWFLHLIDVNAMDADRIWLVFFLTEELDDAFRIEMFERFLSLNSDFQVFQKLSLLPHMVETTDSFVPVYEKQKKFLSRLLDLKVMSDIRYLEHRKWIKDSIDSKDREIQEEKKKDVRQVFS</sequence>
<dbReference type="EMBL" id="JALBUR010000020">
    <property type="protein sequence ID" value="MDX8420047.1"/>
    <property type="molecule type" value="Genomic_DNA"/>
</dbReference>
<name>A0AB35U7N6_9FIRM</name>
<accession>A0AB35U7N6</accession>
<dbReference type="RefSeq" id="WP_370596288.1">
    <property type="nucleotide sequence ID" value="NZ_JALBUR010000020.1"/>
</dbReference>
<keyword evidence="2" id="KW-1185">Reference proteome</keyword>
<reference evidence="1 2" key="1">
    <citation type="submission" date="2022-03" db="EMBL/GenBank/DDBJ databases">
        <title>Novel taxa within the pig intestine.</title>
        <authorList>
            <person name="Wylensek D."/>
            <person name="Bishof K."/>
            <person name="Afrizal A."/>
            <person name="Clavel T."/>
        </authorList>
    </citation>
    <scope>NUCLEOTIDE SEQUENCE [LARGE SCALE GENOMIC DNA]</scope>
    <source>
        <strain evidence="1 2">CLA-KB-P133</strain>
    </source>
</reference>
<protein>
    <submittedName>
        <fullName evidence="1">Uncharacterized protein</fullName>
    </submittedName>
</protein>